<feature type="signal peptide" evidence="1">
    <location>
        <begin position="1"/>
        <end position="23"/>
    </location>
</feature>
<dbReference type="SUPFAM" id="SSF82171">
    <property type="entry name" value="DPP6 N-terminal domain-like"/>
    <property type="match status" value="1"/>
</dbReference>
<dbReference type="Pfam" id="PF07833">
    <property type="entry name" value="Cu_amine_oxidN1"/>
    <property type="match status" value="1"/>
</dbReference>
<dbReference type="InterPro" id="IPR012854">
    <property type="entry name" value="Cu_amine_oxidase-like_N"/>
</dbReference>
<dbReference type="Proteomes" id="UP001595755">
    <property type="component" value="Unassembled WGS sequence"/>
</dbReference>
<gene>
    <name evidence="3" type="ORF">ACFO1S_18615</name>
</gene>
<dbReference type="Gene3D" id="3.30.457.10">
    <property type="entry name" value="Copper amine oxidase-like, N-terminal domain"/>
    <property type="match status" value="1"/>
</dbReference>
<feature type="domain" description="Copper amine oxidase-like N-terminal" evidence="2">
    <location>
        <begin position="46"/>
        <end position="140"/>
    </location>
</feature>
<proteinExistence type="predicted"/>
<evidence type="ECO:0000313" key="4">
    <source>
        <dbReference type="Proteomes" id="UP001595755"/>
    </source>
</evidence>
<keyword evidence="4" id="KW-1185">Reference proteome</keyword>
<dbReference type="InterPro" id="IPR011042">
    <property type="entry name" value="6-blade_b-propeller_TolB-like"/>
</dbReference>
<dbReference type="SUPFAM" id="SSF55383">
    <property type="entry name" value="Copper amine oxidase, domain N"/>
    <property type="match status" value="1"/>
</dbReference>
<evidence type="ECO:0000256" key="1">
    <source>
        <dbReference type="SAM" id="SignalP"/>
    </source>
</evidence>
<dbReference type="RefSeq" id="WP_378127324.1">
    <property type="nucleotide sequence ID" value="NZ_JBHSED010000038.1"/>
</dbReference>
<sequence length="471" mass="50112">MVLKRATMVSALALVLGASSASAGVAAAATKASAAQATNAAYIVNSVPVNLSTLYEKGKTLVSLRDLSPKLGVRLEVLGGSIHAKLNGHVVVLKSGSNVIHVDGAEQKLQVPVKSVKGITYVELKAFVEALGAQFAKDESGAIWIDAYLLANVESIQWVDAGRFIASQEKESGRADFLVDALTGKSQQLLISEDASELAVAPNGKKAAYTNAKGEVFVLDFTAPRPVQVSVDTSIKPELVWSADSSVLYFLQGEKGSVIAQLEPEIGKITKIVDDKVDYKANLQVSADGKVFTYTVTKPGTVVADGSKPVEADDVSIDMKGTEPQIYQFTVNPEVKDNKAVQLTTSADDKVFIHASPEAASVAYVSIDADEAAKSKLVSVGKDNKVVPLYNEKDVYQAVWTGGKWYLLTEGDGASQFVYEVDPTSGAAKQLYTVSDSVTDIVVKQGAPMALIQDGRVFLDINGHWKPTTRK</sequence>
<feature type="chain" id="PRO_5045259239" evidence="1">
    <location>
        <begin position="24"/>
        <end position="471"/>
    </location>
</feature>
<dbReference type="InterPro" id="IPR036582">
    <property type="entry name" value="Mao_N_sf"/>
</dbReference>
<evidence type="ECO:0000259" key="2">
    <source>
        <dbReference type="Pfam" id="PF07833"/>
    </source>
</evidence>
<dbReference type="EMBL" id="JBHSED010000038">
    <property type="protein sequence ID" value="MFC4305447.1"/>
    <property type="molecule type" value="Genomic_DNA"/>
</dbReference>
<keyword evidence="1" id="KW-0732">Signal</keyword>
<organism evidence="3 4">
    <name type="scientific">Cohnella boryungensis</name>
    <dbReference type="NCBI Taxonomy" id="768479"/>
    <lineage>
        <taxon>Bacteria</taxon>
        <taxon>Bacillati</taxon>
        <taxon>Bacillota</taxon>
        <taxon>Bacilli</taxon>
        <taxon>Bacillales</taxon>
        <taxon>Paenibacillaceae</taxon>
        <taxon>Cohnella</taxon>
    </lineage>
</organism>
<comment type="caution">
    <text evidence="3">The sequence shown here is derived from an EMBL/GenBank/DDBJ whole genome shotgun (WGS) entry which is preliminary data.</text>
</comment>
<accession>A0ABV8SEQ8</accession>
<protein>
    <submittedName>
        <fullName evidence="3">Stalk domain-containing protein</fullName>
    </submittedName>
</protein>
<dbReference type="Gene3D" id="2.120.10.30">
    <property type="entry name" value="TolB, C-terminal domain"/>
    <property type="match status" value="1"/>
</dbReference>
<reference evidence="4" key="1">
    <citation type="journal article" date="2019" name="Int. J. Syst. Evol. Microbiol.">
        <title>The Global Catalogue of Microorganisms (GCM) 10K type strain sequencing project: providing services to taxonomists for standard genome sequencing and annotation.</title>
        <authorList>
            <consortium name="The Broad Institute Genomics Platform"/>
            <consortium name="The Broad Institute Genome Sequencing Center for Infectious Disease"/>
            <person name="Wu L."/>
            <person name="Ma J."/>
        </authorList>
    </citation>
    <scope>NUCLEOTIDE SEQUENCE [LARGE SCALE GENOMIC DNA]</scope>
    <source>
        <strain evidence="4">CGMCC 4.1641</strain>
    </source>
</reference>
<evidence type="ECO:0000313" key="3">
    <source>
        <dbReference type="EMBL" id="MFC4305447.1"/>
    </source>
</evidence>
<name>A0ABV8SEQ8_9BACL</name>